<dbReference type="GO" id="GO:0020037">
    <property type="term" value="F:heme binding"/>
    <property type="evidence" value="ECO:0007669"/>
    <property type="project" value="UniProtKB-UniRule"/>
</dbReference>
<gene>
    <name evidence="18" type="ORF">HKW66_Vig0063560</name>
</gene>
<comment type="function">
    <text evidence="2">Removal of H(2)O(2), oxidation of toxic reductants, biosynthesis and degradation of lignin, suberization, auxin catabolism, response to environmental stresses such as wounding, pathogen attack and oxidative stress. These functions might be dependent on each isozyme/isoform in each plant tissue.</text>
</comment>
<evidence type="ECO:0000313" key="19">
    <source>
        <dbReference type="Proteomes" id="UP000743370"/>
    </source>
</evidence>
<evidence type="ECO:0000256" key="5">
    <source>
        <dbReference type="ARBA" id="ARBA00022617"/>
    </source>
</evidence>
<dbReference type="Gene3D" id="1.10.520.10">
    <property type="match status" value="1"/>
</dbReference>
<feature type="chain" id="PRO_5035959351" description="Peroxidase" evidence="16">
    <location>
        <begin position="25"/>
        <end position="292"/>
    </location>
</feature>
<evidence type="ECO:0000256" key="8">
    <source>
        <dbReference type="ARBA" id="ARBA00023002"/>
    </source>
</evidence>
<comment type="similarity">
    <text evidence="16">Belongs to the peroxidase family. Classical plant (class III) peroxidase subfamily.</text>
</comment>
<dbReference type="InterPro" id="IPR019794">
    <property type="entry name" value="Peroxidases_AS"/>
</dbReference>
<keyword evidence="7 13" id="KW-0106">Calcium</keyword>
<dbReference type="PRINTS" id="PR00461">
    <property type="entry name" value="PLPEROXIDASE"/>
</dbReference>
<dbReference type="InterPro" id="IPR010255">
    <property type="entry name" value="Haem_peroxidase_sf"/>
</dbReference>
<evidence type="ECO:0000256" key="14">
    <source>
        <dbReference type="PIRSR" id="PIRSR600823-4"/>
    </source>
</evidence>
<feature type="binding site" evidence="13">
    <location>
        <position position="86"/>
    </location>
    <ligand>
        <name>Ca(2+)</name>
        <dbReference type="ChEBI" id="CHEBI:29108"/>
        <label>1</label>
    </ligand>
</feature>
<dbReference type="GO" id="GO:0140825">
    <property type="term" value="F:lactoperoxidase activity"/>
    <property type="evidence" value="ECO:0007669"/>
    <property type="project" value="UniProtKB-EC"/>
</dbReference>
<name>A0A8T0K9Y0_PHAAN</name>
<feature type="site" description="Transition state stabilizer" evidence="14">
    <location>
        <position position="63"/>
    </location>
</feature>
<comment type="caution">
    <text evidence="18">The sequence shown here is derived from an EMBL/GenBank/DDBJ whole genome shotgun (WGS) entry which is preliminary data.</text>
</comment>
<evidence type="ECO:0000256" key="11">
    <source>
        <dbReference type="PIRSR" id="PIRSR600823-1"/>
    </source>
</evidence>
<evidence type="ECO:0000256" key="9">
    <source>
        <dbReference type="ARBA" id="ARBA00023004"/>
    </source>
</evidence>
<feature type="binding site" evidence="13">
    <location>
        <position position="73"/>
    </location>
    <ligand>
        <name>Ca(2+)</name>
        <dbReference type="ChEBI" id="CHEBI:29108"/>
        <label>1</label>
    </ligand>
</feature>
<feature type="binding site" evidence="13">
    <location>
        <position position="71"/>
    </location>
    <ligand>
        <name>Ca(2+)</name>
        <dbReference type="ChEBI" id="CHEBI:29108"/>
        <label>1</label>
    </ligand>
</feature>
<evidence type="ECO:0000256" key="2">
    <source>
        <dbReference type="ARBA" id="ARBA00002322"/>
    </source>
</evidence>
<dbReference type="InterPro" id="IPR000823">
    <property type="entry name" value="Peroxidase_pln"/>
</dbReference>
<evidence type="ECO:0000256" key="15">
    <source>
        <dbReference type="PIRSR" id="PIRSR600823-5"/>
    </source>
</evidence>
<dbReference type="PANTHER" id="PTHR31235">
    <property type="entry name" value="PEROXIDASE 25-RELATED"/>
    <property type="match status" value="1"/>
</dbReference>
<comment type="cofactor">
    <cofactor evidence="16">
        <name>heme b</name>
        <dbReference type="ChEBI" id="CHEBI:60344"/>
    </cofactor>
    <text evidence="16">Binds 1 heme b (iron(II)-protoporphyrin IX) group per subunit.</text>
</comment>
<dbReference type="PROSITE" id="PS00436">
    <property type="entry name" value="PEROXIDASE_2"/>
    <property type="match status" value="1"/>
</dbReference>
<feature type="binding site" evidence="13">
    <location>
        <position position="211"/>
    </location>
    <ligand>
        <name>Ca(2+)</name>
        <dbReference type="ChEBI" id="CHEBI:29108"/>
        <label>2</label>
    </ligand>
</feature>
<dbReference type="FunFam" id="1.10.520.10:FF:000001">
    <property type="entry name" value="Peroxidase"/>
    <property type="match status" value="1"/>
</dbReference>
<keyword evidence="16" id="KW-0376">Hydrogen peroxide</keyword>
<keyword evidence="9 16" id="KW-0408">Iron</keyword>
<dbReference type="PROSITE" id="PS50873">
    <property type="entry name" value="PEROXIDASE_4"/>
    <property type="match status" value="1"/>
</dbReference>
<protein>
    <recommendedName>
        <fullName evidence="3 16">Peroxidase</fullName>
        <ecNumber evidence="3 16">1.11.1.7</ecNumber>
    </recommendedName>
</protein>
<keyword evidence="16" id="KW-0964">Secreted</keyword>
<dbReference type="InterPro" id="IPR002016">
    <property type="entry name" value="Haem_peroxidase"/>
</dbReference>
<dbReference type="Pfam" id="PF00141">
    <property type="entry name" value="peroxidase"/>
    <property type="match status" value="1"/>
</dbReference>
<dbReference type="GO" id="GO:0006979">
    <property type="term" value="P:response to oxidative stress"/>
    <property type="evidence" value="ECO:0007669"/>
    <property type="project" value="UniProtKB-UniRule"/>
</dbReference>
<keyword evidence="6 13" id="KW-0479">Metal-binding</keyword>
<feature type="signal peptide" evidence="16">
    <location>
        <begin position="1"/>
        <end position="24"/>
    </location>
</feature>
<dbReference type="Proteomes" id="UP000743370">
    <property type="component" value="Unassembled WGS sequence"/>
</dbReference>
<dbReference type="AlphaFoldDB" id="A0A8T0K9Y0"/>
<evidence type="ECO:0000256" key="4">
    <source>
        <dbReference type="ARBA" id="ARBA00022559"/>
    </source>
</evidence>
<evidence type="ECO:0000313" key="18">
    <source>
        <dbReference type="EMBL" id="KAG2396268.1"/>
    </source>
</evidence>
<keyword evidence="5 16" id="KW-0349">Heme</keyword>
<evidence type="ECO:0000256" key="6">
    <source>
        <dbReference type="ARBA" id="ARBA00022723"/>
    </source>
</evidence>
<feature type="disulfide bond" evidence="15">
    <location>
        <begin position="118"/>
        <end position="288"/>
    </location>
</feature>
<dbReference type="SUPFAM" id="SSF48113">
    <property type="entry name" value="Heme-dependent peroxidases"/>
    <property type="match status" value="1"/>
</dbReference>
<evidence type="ECO:0000256" key="1">
    <source>
        <dbReference type="ARBA" id="ARBA00000189"/>
    </source>
</evidence>
<keyword evidence="10 15" id="KW-1015">Disulfide bond</keyword>
<dbReference type="EMBL" id="JABFOF010000006">
    <property type="protein sequence ID" value="KAG2396268.1"/>
    <property type="molecule type" value="Genomic_DNA"/>
</dbReference>
<keyword evidence="4 16" id="KW-0575">Peroxidase</keyword>
<dbReference type="GO" id="GO:0005576">
    <property type="term" value="C:extracellular region"/>
    <property type="evidence" value="ECO:0007669"/>
    <property type="project" value="UniProtKB-SubCell"/>
</dbReference>
<feature type="binding site" evidence="12">
    <location>
        <position position="159"/>
    </location>
    <ligand>
        <name>substrate</name>
    </ligand>
</feature>
<evidence type="ECO:0000256" key="10">
    <source>
        <dbReference type="ARBA" id="ARBA00023157"/>
    </source>
</evidence>
<evidence type="ECO:0000259" key="17">
    <source>
        <dbReference type="PROSITE" id="PS50873"/>
    </source>
</evidence>
<sequence length="292" mass="31572">MEGRSLCSPMFLLLALATLNVVHGQGTRVGFYARTCPRAESIVRSTVQSHVRSDRSLAAGLLRMHFHDCFVQGCDGSVLIAGAGTERTAFANLGLRGYEVIDDAKTQLEAACPGVVSCADILALAARDSVFLSGGLSWQVPTGRRDGRISQASDVSNLPAPFDSVDVQKQKFTAKGLNTQDLVTLVGNYTYDFLRSLCPQNGGDSNRVALDTGSEIRFDTSFFANLRNGRGILQSDQALWNDPSTKSFVQGYLASKASFFNVEFAKSMVKMSNIELKTGTDGEIRKICSAFN</sequence>
<evidence type="ECO:0000256" key="12">
    <source>
        <dbReference type="PIRSR" id="PIRSR600823-2"/>
    </source>
</evidence>
<feature type="active site" description="Proton acceptor" evidence="11">
    <location>
        <position position="67"/>
    </location>
</feature>
<keyword evidence="16" id="KW-0732">Signal</keyword>
<comment type="subcellular location">
    <subcellularLocation>
        <location evidence="16">Secreted</location>
    </subcellularLocation>
</comment>
<dbReference type="PRINTS" id="PR00458">
    <property type="entry name" value="PEROXIDASE"/>
</dbReference>
<organism evidence="18 19">
    <name type="scientific">Phaseolus angularis</name>
    <name type="common">Azuki bean</name>
    <name type="synonym">Vigna angularis</name>
    <dbReference type="NCBI Taxonomy" id="3914"/>
    <lineage>
        <taxon>Eukaryota</taxon>
        <taxon>Viridiplantae</taxon>
        <taxon>Streptophyta</taxon>
        <taxon>Embryophyta</taxon>
        <taxon>Tracheophyta</taxon>
        <taxon>Spermatophyta</taxon>
        <taxon>Magnoliopsida</taxon>
        <taxon>eudicotyledons</taxon>
        <taxon>Gunneridae</taxon>
        <taxon>Pentapetalae</taxon>
        <taxon>rosids</taxon>
        <taxon>fabids</taxon>
        <taxon>Fabales</taxon>
        <taxon>Fabaceae</taxon>
        <taxon>Papilionoideae</taxon>
        <taxon>50 kb inversion clade</taxon>
        <taxon>NPAAA clade</taxon>
        <taxon>indigoferoid/millettioid clade</taxon>
        <taxon>Phaseoleae</taxon>
        <taxon>Vigna</taxon>
    </lineage>
</organism>
<feature type="disulfide bond" evidence="15">
    <location>
        <begin position="69"/>
        <end position="74"/>
    </location>
</feature>
<evidence type="ECO:0000256" key="13">
    <source>
        <dbReference type="PIRSR" id="PIRSR600823-3"/>
    </source>
</evidence>
<evidence type="ECO:0000256" key="3">
    <source>
        <dbReference type="ARBA" id="ARBA00012313"/>
    </source>
</evidence>
<comment type="catalytic activity">
    <reaction evidence="1 16">
        <text>2 a phenolic donor + H2O2 = 2 a phenolic radical donor + 2 H2O</text>
        <dbReference type="Rhea" id="RHEA:56136"/>
        <dbReference type="ChEBI" id="CHEBI:15377"/>
        <dbReference type="ChEBI" id="CHEBI:16240"/>
        <dbReference type="ChEBI" id="CHEBI:139520"/>
        <dbReference type="ChEBI" id="CHEBI:139521"/>
        <dbReference type="EC" id="1.11.1.7"/>
    </reaction>
</comment>
<dbReference type="Gene3D" id="1.10.420.10">
    <property type="entry name" value="Peroxidase, domain 2"/>
    <property type="match status" value="1"/>
</dbReference>
<reference evidence="18 19" key="1">
    <citation type="submission" date="2020-05" db="EMBL/GenBank/DDBJ databases">
        <title>Vigna angularis (adzuki bean) Var. LongXiaoDou No. 4 denovo assembly.</title>
        <authorList>
            <person name="Xiang H."/>
        </authorList>
    </citation>
    <scope>NUCLEOTIDE SEQUENCE [LARGE SCALE GENOMIC DNA]</scope>
    <source>
        <tissue evidence="18">Leaf</tissue>
    </source>
</reference>
<dbReference type="GO" id="GO:0042744">
    <property type="term" value="P:hydrogen peroxide catabolic process"/>
    <property type="evidence" value="ECO:0007669"/>
    <property type="project" value="UniProtKB-KW"/>
</dbReference>
<feature type="binding site" evidence="13">
    <location>
        <position position="75"/>
    </location>
    <ligand>
        <name>Ca(2+)</name>
        <dbReference type="ChEBI" id="CHEBI:29108"/>
        <label>1</label>
    </ligand>
</feature>
<evidence type="ECO:0000256" key="7">
    <source>
        <dbReference type="ARBA" id="ARBA00022837"/>
    </source>
</evidence>
<feature type="binding site" evidence="13">
    <location>
        <position position="77"/>
    </location>
    <ligand>
        <name>Ca(2+)</name>
        <dbReference type="ChEBI" id="CHEBI:29108"/>
        <label>1</label>
    </ligand>
</feature>
<feature type="disulfide bond" evidence="15">
    <location>
        <begin position="36"/>
        <end position="112"/>
    </location>
</feature>
<evidence type="ECO:0000256" key="16">
    <source>
        <dbReference type="RuleBase" id="RU362060"/>
    </source>
</evidence>
<dbReference type="GO" id="GO:0046872">
    <property type="term" value="F:metal ion binding"/>
    <property type="evidence" value="ECO:0007669"/>
    <property type="project" value="UniProtKB-UniRule"/>
</dbReference>
<dbReference type="InterPro" id="IPR033905">
    <property type="entry name" value="Secretory_peroxidase"/>
</dbReference>
<comment type="cofactor">
    <cofactor evidence="13 16">
        <name>Ca(2+)</name>
        <dbReference type="ChEBI" id="CHEBI:29108"/>
    </cofactor>
    <text evidence="13 16">Binds 2 calcium ions per subunit.</text>
</comment>
<accession>A0A8T0K9Y0</accession>
<feature type="binding site" evidence="13">
    <location>
        <position position="68"/>
    </location>
    <ligand>
        <name>Ca(2+)</name>
        <dbReference type="ChEBI" id="CHEBI:29108"/>
        <label>1</label>
    </ligand>
</feature>
<keyword evidence="8 16" id="KW-0560">Oxidoreductase</keyword>
<feature type="domain" description="Plant heme peroxidase family profile" evidence="17">
    <location>
        <begin position="26"/>
        <end position="292"/>
    </location>
</feature>
<dbReference type="CDD" id="cd00693">
    <property type="entry name" value="secretory_peroxidase"/>
    <property type="match status" value="1"/>
</dbReference>
<proteinExistence type="inferred from homology"/>
<dbReference type="EC" id="1.11.1.7" evidence="3 16"/>
<feature type="binding site" evidence="13">
    <location>
        <position position="190"/>
    </location>
    <ligand>
        <name>Ca(2+)</name>
        <dbReference type="ChEBI" id="CHEBI:29108"/>
        <label>2</label>
    </ligand>
</feature>
<feature type="binding site" evidence="13">
    <location>
        <position position="219"/>
    </location>
    <ligand>
        <name>Ca(2+)</name>
        <dbReference type="ChEBI" id="CHEBI:29108"/>
        <label>2</label>
    </ligand>
</feature>